<evidence type="ECO:0000256" key="5">
    <source>
        <dbReference type="ARBA" id="ARBA00022692"/>
    </source>
</evidence>
<evidence type="ECO:0000256" key="7">
    <source>
        <dbReference type="ARBA" id="ARBA00023136"/>
    </source>
</evidence>
<evidence type="ECO:0000256" key="1">
    <source>
        <dbReference type="ARBA" id="ARBA00002578"/>
    </source>
</evidence>
<keyword evidence="4 10" id="KW-1003">Cell membrane</keyword>
<evidence type="ECO:0000256" key="6">
    <source>
        <dbReference type="ARBA" id="ARBA00022989"/>
    </source>
</evidence>
<dbReference type="GO" id="GO:0006605">
    <property type="term" value="P:protein targeting"/>
    <property type="evidence" value="ECO:0007669"/>
    <property type="project" value="UniProtKB-UniRule"/>
</dbReference>
<accession>A0A679JU03</accession>
<keyword evidence="7 10" id="KW-0472">Membrane</keyword>
<dbReference type="PANTHER" id="PTHR30065:SF8">
    <property type="entry name" value="FLAGELLAR BIOSYNTHETIC PROTEIN FLIR"/>
    <property type="match status" value="1"/>
</dbReference>
<gene>
    <name evidence="11" type="primary">fliR</name>
    <name evidence="11" type="ORF">VVAX_06112</name>
</gene>
<feature type="transmembrane region" description="Helical" evidence="10">
    <location>
        <begin position="129"/>
        <end position="151"/>
    </location>
</feature>
<dbReference type="Pfam" id="PF01311">
    <property type="entry name" value="Bac_export_1"/>
    <property type="match status" value="1"/>
</dbReference>
<feature type="transmembrane region" description="Helical" evidence="10">
    <location>
        <begin position="15"/>
        <end position="37"/>
    </location>
</feature>
<dbReference type="GO" id="GO:0044780">
    <property type="term" value="P:bacterial-type flagellum assembly"/>
    <property type="evidence" value="ECO:0007669"/>
    <property type="project" value="UniProtKB-UniRule"/>
</dbReference>
<dbReference type="AlphaFoldDB" id="A0A679JU03"/>
<evidence type="ECO:0000256" key="10">
    <source>
        <dbReference type="RuleBase" id="RU362071"/>
    </source>
</evidence>
<feature type="transmembrane region" description="Helical" evidence="10">
    <location>
        <begin position="184"/>
        <end position="204"/>
    </location>
</feature>
<keyword evidence="8 10" id="KW-0975">Bacterial flagellum</keyword>
<feature type="transmembrane region" description="Helical" evidence="10">
    <location>
        <begin position="83"/>
        <end position="108"/>
    </location>
</feature>
<keyword evidence="11" id="KW-0969">Cilium</keyword>
<feature type="transmembrane region" description="Helical" evidence="10">
    <location>
        <begin position="49"/>
        <end position="71"/>
    </location>
</feature>
<comment type="function">
    <text evidence="1 10">Role in flagellar biosynthesis.</text>
</comment>
<keyword evidence="5 10" id="KW-0812">Transmembrane</keyword>
<dbReference type="PRINTS" id="PR00953">
    <property type="entry name" value="TYPE3IMRPROT"/>
</dbReference>
<reference evidence="11" key="1">
    <citation type="submission" date="2019-12" db="EMBL/GenBank/DDBJ databases">
        <authorList>
            <person name="Cremers G."/>
        </authorList>
    </citation>
    <scope>NUCLEOTIDE SEQUENCE</scope>
    <source>
        <strain evidence="11">Vvax</strain>
    </source>
</reference>
<feature type="transmembrane region" description="Helical" evidence="10">
    <location>
        <begin position="216"/>
        <end position="238"/>
    </location>
</feature>
<evidence type="ECO:0000256" key="3">
    <source>
        <dbReference type="ARBA" id="ARBA00021717"/>
    </source>
</evidence>
<dbReference type="NCBIfam" id="TIGR01400">
    <property type="entry name" value="fliR"/>
    <property type="match status" value="1"/>
</dbReference>
<evidence type="ECO:0000256" key="4">
    <source>
        <dbReference type="ARBA" id="ARBA00022475"/>
    </source>
</evidence>
<organism evidence="11">
    <name type="scientific">Variovorax paradoxus</name>
    <dbReference type="NCBI Taxonomy" id="34073"/>
    <lineage>
        <taxon>Bacteria</taxon>
        <taxon>Pseudomonadati</taxon>
        <taxon>Pseudomonadota</taxon>
        <taxon>Betaproteobacteria</taxon>
        <taxon>Burkholderiales</taxon>
        <taxon>Comamonadaceae</taxon>
        <taxon>Variovorax</taxon>
    </lineage>
</organism>
<dbReference type="GO" id="GO:0005886">
    <property type="term" value="C:plasma membrane"/>
    <property type="evidence" value="ECO:0007669"/>
    <property type="project" value="UniProtKB-SubCell"/>
</dbReference>
<evidence type="ECO:0000256" key="8">
    <source>
        <dbReference type="ARBA" id="ARBA00023143"/>
    </source>
</evidence>
<dbReference type="EMBL" id="LR743508">
    <property type="protein sequence ID" value="CAA2109840.1"/>
    <property type="molecule type" value="Genomic_DNA"/>
</dbReference>
<dbReference type="InterPro" id="IPR002010">
    <property type="entry name" value="T3SS_IM_R"/>
</dbReference>
<dbReference type="GO" id="GO:0009425">
    <property type="term" value="C:bacterial-type flagellum basal body"/>
    <property type="evidence" value="ECO:0007669"/>
    <property type="project" value="UniProtKB-SubCell"/>
</dbReference>
<evidence type="ECO:0000256" key="2">
    <source>
        <dbReference type="ARBA" id="ARBA00009772"/>
    </source>
</evidence>
<dbReference type="PANTHER" id="PTHR30065">
    <property type="entry name" value="FLAGELLAR BIOSYNTHETIC PROTEIN FLIR"/>
    <property type="match status" value="1"/>
</dbReference>
<keyword evidence="11" id="KW-0966">Cell projection</keyword>
<comment type="similarity">
    <text evidence="2 10">Belongs to the FliR/MopE/SpaR family.</text>
</comment>
<keyword evidence="6 10" id="KW-1133">Transmembrane helix</keyword>
<keyword evidence="11" id="KW-0282">Flagellum</keyword>
<dbReference type="InterPro" id="IPR006303">
    <property type="entry name" value="FliR"/>
</dbReference>
<sequence length="265" mass="28295">MTPSIFSVTSGQLEAWMVAFLWPFVRMLALMSTAPVFSEAWVPRQVKVAVAAMLTFVVAPTIGPFPAVAVVSVEGGWIILQQVLIGAAMGFSMKLVFAAVLAAGEYIGLQMGLSFASFFDPMSHGSTMVVSRLLNMLAMLIFLALDGHLLMVNALTDSFRTLPISAGPLASGGWMFLVLSGGDIFASGLMLALPLVTALLTLNLAMGILNRASPQFSIFAVGFPLTLLAGIFMLQLLMPNLGAFLEPRFAEAISNMLRFTEGLRP</sequence>
<protein>
    <recommendedName>
        <fullName evidence="3 9">Flagellar biosynthetic protein FliR</fullName>
    </recommendedName>
</protein>
<evidence type="ECO:0000313" key="11">
    <source>
        <dbReference type="EMBL" id="CAA2109840.1"/>
    </source>
</evidence>
<evidence type="ECO:0000256" key="9">
    <source>
        <dbReference type="NCBIfam" id="TIGR01400"/>
    </source>
</evidence>
<proteinExistence type="inferred from homology"/>
<comment type="subcellular location">
    <subcellularLocation>
        <location evidence="10">Cell membrane</location>
        <topology evidence="10">Multi-pass membrane protein</topology>
    </subcellularLocation>
    <subcellularLocation>
        <location evidence="10">Bacterial flagellum basal body</location>
    </subcellularLocation>
</comment>
<name>A0A679JU03_VARPD</name>